<dbReference type="Proteomes" id="UP000030760">
    <property type="component" value="Unassembled WGS sequence"/>
</dbReference>
<dbReference type="EMBL" id="KB405097">
    <property type="protein sequence ID" value="EMF51167.1"/>
    <property type="molecule type" value="Genomic_DNA"/>
</dbReference>
<sequence>MVSTDGTEPEPTEAETMTNTATGERAELLEALSKQRHFMRFTTRDLTDEEAGRRTTTSELCLGGLIKHVTSVERNWAAFIVDGPSTMPDFTAMTEADWAKRADEFRMLPGETLAGALAEYAEVADRTDELVATLPDLNASHPLPKAPWFEEEASWSARRVLLHIIAETAQHAGHADIIRESLDGAKSMG</sequence>
<dbReference type="Gene3D" id="1.20.120.450">
    <property type="entry name" value="dinb family like domain"/>
    <property type="match status" value="1"/>
</dbReference>
<evidence type="ECO:0000313" key="2">
    <source>
        <dbReference type="Proteomes" id="UP000030760"/>
    </source>
</evidence>
<dbReference type="InterPro" id="IPR007061">
    <property type="entry name" value="MST-like"/>
</dbReference>
<organism evidence="1 2">
    <name type="scientific">Streptomyces bottropensis ATCC 25435</name>
    <dbReference type="NCBI Taxonomy" id="1054862"/>
    <lineage>
        <taxon>Bacteria</taxon>
        <taxon>Bacillati</taxon>
        <taxon>Actinomycetota</taxon>
        <taxon>Actinomycetes</taxon>
        <taxon>Kitasatosporales</taxon>
        <taxon>Streptomycetaceae</taxon>
        <taxon>Streptomyces</taxon>
    </lineage>
</organism>
<gene>
    <name evidence="1" type="ORF">SBD_7884</name>
</gene>
<protein>
    <recommendedName>
        <fullName evidence="3">DinB-like domain-containing protein</fullName>
    </recommendedName>
</protein>
<evidence type="ECO:0008006" key="3">
    <source>
        <dbReference type="Google" id="ProtNLM"/>
    </source>
</evidence>
<dbReference type="InterPro" id="IPR034660">
    <property type="entry name" value="DinB/YfiT-like"/>
</dbReference>
<reference evidence="2" key="1">
    <citation type="journal article" date="2013" name="Genome Announc.">
        <title>Draft Genome Sequence of Streptomyces bottropensis ATCC 25435, a Bottromycin-Producing Actinomycete.</title>
        <authorList>
            <person name="Zhang H."/>
            <person name="Zhou W."/>
            <person name="Zhuang Y."/>
            <person name="Liang X."/>
            <person name="Liu T."/>
        </authorList>
    </citation>
    <scope>NUCLEOTIDE SEQUENCE [LARGE SCALE GENOMIC DNA]</scope>
    <source>
        <strain evidence="2">ATCC 25435</strain>
    </source>
</reference>
<accession>M3D4T3</accession>
<dbReference type="SUPFAM" id="SSF109854">
    <property type="entry name" value="DinB/YfiT-like putative metalloenzymes"/>
    <property type="match status" value="1"/>
</dbReference>
<proteinExistence type="predicted"/>
<name>M3D4T3_9ACTN</name>
<dbReference type="AlphaFoldDB" id="M3D4T3"/>
<evidence type="ECO:0000313" key="1">
    <source>
        <dbReference type="EMBL" id="EMF51167.1"/>
    </source>
</evidence>
<dbReference type="Pfam" id="PF04978">
    <property type="entry name" value="MST"/>
    <property type="match status" value="1"/>
</dbReference>